<comment type="caution">
    <text evidence="2">The sequence shown here is derived from an EMBL/GenBank/DDBJ whole genome shotgun (WGS) entry which is preliminary data.</text>
</comment>
<feature type="chain" id="PRO_5016379723" description="Lipid-binding hydrolase" evidence="1">
    <location>
        <begin position="22"/>
        <end position="171"/>
    </location>
</feature>
<dbReference type="AlphaFoldDB" id="A0A327RS31"/>
<gene>
    <name evidence="2" type="ORF">LX77_03507</name>
</gene>
<accession>A0A327RS31</accession>
<evidence type="ECO:0008006" key="4">
    <source>
        <dbReference type="Google" id="ProtNLM"/>
    </source>
</evidence>
<feature type="signal peptide" evidence="1">
    <location>
        <begin position="1"/>
        <end position="21"/>
    </location>
</feature>
<dbReference type="EMBL" id="QLLQ01000021">
    <property type="protein sequence ID" value="RAJ19265.1"/>
    <property type="molecule type" value="Genomic_DNA"/>
</dbReference>
<evidence type="ECO:0000256" key="1">
    <source>
        <dbReference type="SAM" id="SignalP"/>
    </source>
</evidence>
<sequence length="171" mass="18475">MKKLHFISVLFLSMLIFSCSSDDTTDAPTEGPKFQASLNGGTFSNYSFQLGAYEATKGTNGNTLSIDIADTKGTAISLFLNNTDGFKTGTVKQIGNIDSDNFITHSVIRDVSTAVSYYSKTGTIKITNNREHPSNAQQRLISGEFNIVASSIDGTKTTTIKGSFEELAYNN</sequence>
<proteinExistence type="predicted"/>
<keyword evidence="3" id="KW-1185">Reference proteome</keyword>
<dbReference type="PROSITE" id="PS51257">
    <property type="entry name" value="PROKAR_LIPOPROTEIN"/>
    <property type="match status" value="1"/>
</dbReference>
<name>A0A327RS31_9FLAO</name>
<keyword evidence="1" id="KW-0732">Signal</keyword>
<dbReference type="RefSeq" id="WP_146608978.1">
    <property type="nucleotide sequence ID" value="NZ_LZRN01000031.1"/>
</dbReference>
<protein>
    <recommendedName>
        <fullName evidence="4">Lipid-binding hydrolase</fullName>
    </recommendedName>
</protein>
<dbReference type="OrthoDB" id="1447970at2"/>
<evidence type="ECO:0000313" key="3">
    <source>
        <dbReference type="Proteomes" id="UP000248987"/>
    </source>
</evidence>
<reference evidence="2 3" key="1">
    <citation type="submission" date="2018-06" db="EMBL/GenBank/DDBJ databases">
        <title>Genomic Encyclopedia of Archaeal and Bacterial Type Strains, Phase II (KMG-II): from individual species to whole genera.</title>
        <authorList>
            <person name="Goeker M."/>
        </authorList>
    </citation>
    <scope>NUCLEOTIDE SEQUENCE [LARGE SCALE GENOMIC DNA]</scope>
    <source>
        <strain evidence="2 3">DSM 12408</strain>
    </source>
</reference>
<evidence type="ECO:0000313" key="2">
    <source>
        <dbReference type="EMBL" id="RAJ19265.1"/>
    </source>
</evidence>
<dbReference type="Proteomes" id="UP000248987">
    <property type="component" value="Unassembled WGS sequence"/>
</dbReference>
<organism evidence="2 3">
    <name type="scientific">Gelidibacter algens</name>
    <dbReference type="NCBI Taxonomy" id="49280"/>
    <lineage>
        <taxon>Bacteria</taxon>
        <taxon>Pseudomonadati</taxon>
        <taxon>Bacteroidota</taxon>
        <taxon>Flavobacteriia</taxon>
        <taxon>Flavobacteriales</taxon>
        <taxon>Flavobacteriaceae</taxon>
        <taxon>Gelidibacter</taxon>
    </lineage>
</organism>